<dbReference type="InterPro" id="IPR017168">
    <property type="entry name" value="CHR-like"/>
</dbReference>
<evidence type="ECO:0000313" key="21">
    <source>
        <dbReference type="Proteomes" id="UP001498421"/>
    </source>
</evidence>
<comment type="subcellular location">
    <subcellularLocation>
        <location evidence="2">Cell envelope</location>
    </subcellularLocation>
    <subcellularLocation>
        <location evidence="3">Membrane</location>
        <topology evidence="3">Lipid-anchor</topology>
        <topology evidence="3">GPI-anchor</topology>
    </subcellularLocation>
</comment>
<evidence type="ECO:0000256" key="8">
    <source>
        <dbReference type="ARBA" id="ARBA00022801"/>
    </source>
</evidence>
<feature type="domain" description="GH16" evidence="19">
    <location>
        <begin position="27"/>
        <end position="235"/>
    </location>
</feature>
<dbReference type="CDD" id="cd02183">
    <property type="entry name" value="GH16_fungal_CRH1_transglycosylase"/>
    <property type="match status" value="1"/>
</dbReference>
<evidence type="ECO:0000256" key="16">
    <source>
        <dbReference type="PIRNR" id="PIRNR037299"/>
    </source>
</evidence>
<dbReference type="SUPFAM" id="SSF49899">
    <property type="entry name" value="Concanavalin A-like lectins/glucanases"/>
    <property type="match status" value="1"/>
</dbReference>
<evidence type="ECO:0000256" key="15">
    <source>
        <dbReference type="ARBA" id="ARBA00038074"/>
    </source>
</evidence>
<feature type="compositionally biased region" description="Low complexity" evidence="17">
    <location>
        <begin position="286"/>
        <end position="309"/>
    </location>
</feature>
<keyword evidence="5" id="KW-0328">Glycosyltransferase</keyword>
<keyword evidence="12" id="KW-0449">Lipoprotein</keyword>
<evidence type="ECO:0000256" key="18">
    <source>
        <dbReference type="SAM" id="SignalP"/>
    </source>
</evidence>
<keyword evidence="8 16" id="KW-0378">Hydrolase</keyword>
<gene>
    <name evidence="20" type="ORF">QQZ08_005348</name>
</gene>
<comment type="caution">
    <text evidence="20">The sequence shown here is derived from an EMBL/GenBank/DDBJ whole genome shotgun (WGS) entry which is preliminary data.</text>
</comment>
<proteinExistence type="inferred from homology"/>
<sequence>MFKQIFSTAVSLAALQAVSAQTFTECNPLKKTCPPNAALGKEKISCDLTEGECSFFKTLPGTEIKYDKKGAHFTIEKETNAPTVASKKFVFFGRIDVEMQAAPGQGIVTSIVLQSDDLDEIDWEWLGGDTQKVQTNYFSKGDTTVYDRGAFHDVSDPLTTIHKYSIEWTKDAVNWLIDDDVVRTLKASSVKGFPETPMQVKLGTWCAGGKDTPKGTVDWAGGYTDFSKGPFVAYYKSISVVDYAGGSSATNKNVKEYVWGDNSGDWESIEVKTGSGSDDDSEDSETTSASDKAATKTASASGSKTQTQTSEDESETQTQSSEDESKTQEAPTAAVTPSASDNATSTPVATEAADNSSVTSGAARGTAKGALIAATLLLTCSVAFL</sequence>
<evidence type="ECO:0000256" key="3">
    <source>
        <dbReference type="ARBA" id="ARBA00004589"/>
    </source>
</evidence>
<dbReference type="PIRSF" id="PIRSF037299">
    <property type="entry name" value="Glycosidase_CRH1_prd"/>
    <property type="match status" value="1"/>
</dbReference>
<evidence type="ECO:0000256" key="5">
    <source>
        <dbReference type="ARBA" id="ARBA00022676"/>
    </source>
</evidence>
<keyword evidence="21" id="KW-1185">Reference proteome</keyword>
<evidence type="ECO:0000256" key="6">
    <source>
        <dbReference type="ARBA" id="ARBA00022679"/>
    </source>
</evidence>
<feature type="signal peptide" evidence="18">
    <location>
        <begin position="1"/>
        <end position="20"/>
    </location>
</feature>
<evidence type="ECO:0000256" key="12">
    <source>
        <dbReference type="ARBA" id="ARBA00023288"/>
    </source>
</evidence>
<keyword evidence="6" id="KW-0808">Transferase</keyword>
<keyword evidence="14" id="KW-0961">Cell wall biogenesis/degradation</keyword>
<dbReference type="InterPro" id="IPR013320">
    <property type="entry name" value="ConA-like_dom_sf"/>
</dbReference>
<keyword evidence="10" id="KW-1015">Disulfide bond</keyword>
<evidence type="ECO:0000256" key="13">
    <source>
        <dbReference type="ARBA" id="ARBA00023295"/>
    </source>
</evidence>
<evidence type="ECO:0000256" key="2">
    <source>
        <dbReference type="ARBA" id="ARBA00004196"/>
    </source>
</evidence>
<evidence type="ECO:0000256" key="7">
    <source>
        <dbReference type="ARBA" id="ARBA00022729"/>
    </source>
</evidence>
<evidence type="ECO:0000313" key="20">
    <source>
        <dbReference type="EMBL" id="KAK7428109.1"/>
    </source>
</evidence>
<comment type="similarity">
    <text evidence="15">Belongs to the glycosyl hydrolase 16 family. CRH1 subfamily.</text>
</comment>
<evidence type="ECO:0000256" key="11">
    <source>
        <dbReference type="ARBA" id="ARBA00023180"/>
    </source>
</evidence>
<accession>A0ABR1I3J0</accession>
<keyword evidence="7 18" id="KW-0732">Signal</keyword>
<evidence type="ECO:0000256" key="1">
    <source>
        <dbReference type="ARBA" id="ARBA00000822"/>
    </source>
</evidence>
<reference evidence="20 21" key="1">
    <citation type="journal article" date="2025" name="Microbiol. Resour. Announc.">
        <title>Draft genome sequences for Neonectria magnoliae and Neonectria punicea, canker pathogens of Liriodendron tulipifera and Acer saccharum in West Virginia.</title>
        <authorList>
            <person name="Petronek H.M."/>
            <person name="Kasson M.T."/>
            <person name="Metheny A.M."/>
            <person name="Stauder C.M."/>
            <person name="Lovett B."/>
            <person name="Lynch S.C."/>
            <person name="Garnas J.R."/>
            <person name="Kasson L.R."/>
            <person name="Stajich J.E."/>
        </authorList>
    </citation>
    <scope>NUCLEOTIDE SEQUENCE [LARGE SCALE GENOMIC DNA]</scope>
    <source>
        <strain evidence="20 21">NRRL 64651</strain>
    </source>
</reference>
<keyword evidence="4" id="KW-0336">GPI-anchor</keyword>
<keyword evidence="9 16" id="KW-0472">Membrane</keyword>
<protein>
    <recommendedName>
        <fullName evidence="16">Crh-like protein</fullName>
        <ecNumber evidence="16">3.2.-.-</ecNumber>
    </recommendedName>
</protein>
<evidence type="ECO:0000256" key="17">
    <source>
        <dbReference type="SAM" id="MobiDB-lite"/>
    </source>
</evidence>
<feature type="region of interest" description="Disordered" evidence="17">
    <location>
        <begin position="265"/>
        <end position="364"/>
    </location>
</feature>
<feature type="compositionally biased region" description="Polar residues" evidence="17">
    <location>
        <begin position="335"/>
        <end position="360"/>
    </location>
</feature>
<dbReference type="EMBL" id="JAZAVK010000045">
    <property type="protein sequence ID" value="KAK7428109.1"/>
    <property type="molecule type" value="Genomic_DNA"/>
</dbReference>
<feature type="chain" id="PRO_5047484030" description="Crh-like protein" evidence="18">
    <location>
        <begin position="21"/>
        <end position="385"/>
    </location>
</feature>
<dbReference type="PANTHER" id="PTHR10963">
    <property type="entry name" value="GLYCOSYL HYDROLASE-RELATED"/>
    <property type="match status" value="1"/>
</dbReference>
<comment type="catalytic activity">
    <reaction evidence="1">
        <text>Random endo-hydrolysis of N-acetyl-beta-D-glucosaminide (1-&gt;4)-beta-linkages in chitin and chitodextrins.</text>
        <dbReference type="EC" id="3.2.1.14"/>
    </reaction>
</comment>
<keyword evidence="13" id="KW-0326">Glycosidase</keyword>
<evidence type="ECO:0000256" key="4">
    <source>
        <dbReference type="ARBA" id="ARBA00022622"/>
    </source>
</evidence>
<dbReference type="PROSITE" id="PS51762">
    <property type="entry name" value="GH16_2"/>
    <property type="match status" value="1"/>
</dbReference>
<organism evidence="20 21">
    <name type="scientific">Neonectria magnoliae</name>
    <dbReference type="NCBI Taxonomy" id="2732573"/>
    <lineage>
        <taxon>Eukaryota</taxon>
        <taxon>Fungi</taxon>
        <taxon>Dikarya</taxon>
        <taxon>Ascomycota</taxon>
        <taxon>Pezizomycotina</taxon>
        <taxon>Sordariomycetes</taxon>
        <taxon>Hypocreomycetidae</taxon>
        <taxon>Hypocreales</taxon>
        <taxon>Nectriaceae</taxon>
        <taxon>Neonectria</taxon>
    </lineage>
</organism>
<dbReference type="Pfam" id="PF00722">
    <property type="entry name" value="Glyco_hydro_16"/>
    <property type="match status" value="1"/>
</dbReference>
<name>A0ABR1I3J0_9HYPO</name>
<dbReference type="EC" id="3.2.-.-" evidence="16"/>
<evidence type="ECO:0000256" key="10">
    <source>
        <dbReference type="ARBA" id="ARBA00023157"/>
    </source>
</evidence>
<dbReference type="Gene3D" id="2.60.120.200">
    <property type="match status" value="1"/>
</dbReference>
<evidence type="ECO:0000256" key="9">
    <source>
        <dbReference type="ARBA" id="ARBA00023136"/>
    </source>
</evidence>
<evidence type="ECO:0000259" key="19">
    <source>
        <dbReference type="PROSITE" id="PS51762"/>
    </source>
</evidence>
<dbReference type="Proteomes" id="UP001498421">
    <property type="component" value="Unassembled WGS sequence"/>
</dbReference>
<keyword evidence="11" id="KW-0325">Glycoprotein</keyword>
<dbReference type="PANTHER" id="PTHR10963:SF68">
    <property type="entry name" value="GLYCOSIDASE CRH1-RELATED"/>
    <property type="match status" value="1"/>
</dbReference>
<dbReference type="InterPro" id="IPR050546">
    <property type="entry name" value="Glycosyl_Hydrlase_16"/>
</dbReference>
<evidence type="ECO:0000256" key="14">
    <source>
        <dbReference type="ARBA" id="ARBA00023316"/>
    </source>
</evidence>
<dbReference type="InterPro" id="IPR000757">
    <property type="entry name" value="Beta-glucanase-like"/>
</dbReference>